<proteinExistence type="predicted"/>
<accession>A0A109KIQ2</accession>
<organism evidence="1 3">
    <name type="scientific">Pseudomonas fluorescens</name>
    <dbReference type="NCBI Taxonomy" id="294"/>
    <lineage>
        <taxon>Bacteria</taxon>
        <taxon>Pseudomonadati</taxon>
        <taxon>Pseudomonadota</taxon>
        <taxon>Gammaproteobacteria</taxon>
        <taxon>Pseudomonadales</taxon>
        <taxon>Pseudomonadaceae</taxon>
        <taxon>Pseudomonas</taxon>
    </lineage>
</organism>
<gene>
    <name evidence="2" type="ORF">C7A10_24710</name>
    <name evidence="1" type="ORF">PFLmoz3_06257</name>
</gene>
<evidence type="ECO:0000313" key="2">
    <source>
        <dbReference type="EMBL" id="PRW86589.1"/>
    </source>
</evidence>
<evidence type="ECO:0000313" key="1">
    <source>
        <dbReference type="EMBL" id="KWV69978.1"/>
    </source>
</evidence>
<name>A0A109KIQ2_PSEFL</name>
<dbReference type="EMBL" id="PVUH01000020">
    <property type="protein sequence ID" value="PRW86589.1"/>
    <property type="molecule type" value="Genomic_DNA"/>
</dbReference>
<dbReference type="GeneID" id="45734028"/>
<protein>
    <submittedName>
        <fullName evidence="1">Uncharacterized protein</fullName>
    </submittedName>
</protein>
<comment type="caution">
    <text evidence="1">The sequence shown here is derived from an EMBL/GenBank/DDBJ whole genome shotgun (WGS) entry which is preliminary data.</text>
</comment>
<dbReference type="PATRIC" id="fig|294.193.peg.653"/>
<evidence type="ECO:0000313" key="3">
    <source>
        <dbReference type="Proteomes" id="UP000061348"/>
    </source>
</evidence>
<sequence length="105" mass="12216">MMMNPQRLPLLTEIGLLAAQASVYSELDKLLPSNPALDPDDDPRYTLTSDLWLEVLDGVISLAKMDHRDEFTPKNSPLLSEYGLLKEYRRARWELEDEHIHPEYY</sequence>
<dbReference type="EMBL" id="LCYA01000311">
    <property type="protein sequence ID" value="KWV69978.1"/>
    <property type="molecule type" value="Genomic_DNA"/>
</dbReference>
<dbReference type="Proteomes" id="UP000061348">
    <property type="component" value="Unassembled WGS sequence"/>
</dbReference>
<reference evidence="2 4" key="2">
    <citation type="submission" date="2018-03" db="EMBL/GenBank/DDBJ databases">
        <title>Blue discolouration in mozzarella cheese caused by Pseudomonas fluorescens.</title>
        <authorList>
            <person name="Chiesa F."/>
            <person name="Dalmasso A."/>
            <person name="Lomonaco S."/>
        </authorList>
    </citation>
    <scope>NUCLEOTIDE SEQUENCE [LARGE SCALE GENOMIC DNA]</scope>
    <source>
        <strain evidence="2 4">11293</strain>
    </source>
</reference>
<dbReference type="AlphaFoldDB" id="A0A109KIQ2"/>
<evidence type="ECO:0000313" key="4">
    <source>
        <dbReference type="Proteomes" id="UP000239731"/>
    </source>
</evidence>
<dbReference type="Proteomes" id="UP000239731">
    <property type="component" value="Unassembled WGS sequence"/>
</dbReference>
<dbReference type="RefSeq" id="WP_032877888.1">
    <property type="nucleotide sequence ID" value="NZ_LCYA01000311.1"/>
</dbReference>
<reference evidence="1 3" key="1">
    <citation type="submission" date="2015-05" db="EMBL/GenBank/DDBJ databases">
        <title>A genomic and transcriptomic approach to investigate the blue pigment phenotype in Pseudomonas fluorescens.</title>
        <authorList>
            <person name="Andreani N.A."/>
            <person name="Cardazzo B."/>
        </authorList>
    </citation>
    <scope>NUCLEOTIDE SEQUENCE [LARGE SCALE GENOMIC DNA]</scope>
    <source>
        <strain evidence="1 3">Ps_22</strain>
    </source>
</reference>